<feature type="compositionally biased region" description="Low complexity" evidence="1">
    <location>
        <begin position="904"/>
        <end position="917"/>
    </location>
</feature>
<dbReference type="GO" id="GO:0003676">
    <property type="term" value="F:nucleic acid binding"/>
    <property type="evidence" value="ECO:0007669"/>
    <property type="project" value="InterPro"/>
</dbReference>
<evidence type="ECO:0000256" key="1">
    <source>
        <dbReference type="SAM" id="MobiDB-lite"/>
    </source>
</evidence>
<name>A0A6A6UDI9_9PEZI</name>
<dbReference type="EMBL" id="MU004235">
    <property type="protein sequence ID" value="KAF2668974.1"/>
    <property type="molecule type" value="Genomic_DNA"/>
</dbReference>
<feature type="compositionally biased region" description="Polar residues" evidence="1">
    <location>
        <begin position="463"/>
        <end position="472"/>
    </location>
</feature>
<sequence>MASPGQAQAPIAMPGAPMVAHSNFEYDAKVMAHGYRIMHKQRVIGVKCGQDPTAILGPEMVAMHGLEFCARIVNEIGYMNFQDISNFVTEFTNKYRDEPNVLSQKICHKGDLRSMFTEDDILKHGEAFLIEVREHARLALVAYHNSKLKDKSGAQGAGQAQPVNPGFNTGEPSLQHHYPAQMPANVPNGAPNTSMMMHPMTLPPHNIPQIILPGNPSMDTRRVRSDGNYRQNMPDSEQTRVVSGENIPPRGGFVPSPIPFDAHRAHGNPRTAEVFQPTMPNQNNNGQHWNNNGPPPGPPSQQNRSGFGHPTRPPFNVKAPSFHNQAPYASPGPMSAPLHPQLPPHQQHMPALQQQQGPVNYQNGPPYHAVPQYYTDYAYGALAPYTPGGSRWTGPEDQQDHRSRFPTVPAMQQPPRNKTKNKKKGGNRSRQNSVLSQSDHGRPGAYGKGQFDSSKNMPRPYNTIPTRPNQSVPAQHQGNNPGPQNQNAGSSEPFPRFENRRNSMNSEPYPFVEGLTENTIPPEVTDITSLWIGHIGLTVSDYDLREHFDRVYPGSVDLNCQVTQRRDHPSAAVNGFAWSILNFTSADAARKGLLMDGSILNNHPITVRVPRRYLPGYEQKPHRSSFNNGNGSDHRGSFSRNGLSNRGPSGTITGPRRTADTIPEHPGPLPSTISTVAQQSPPVKGSGKKSASPKAITSPEVSESAEVKVEMGSTENKVEKVVETPTSDNASAKLKDVAPIVEEQTKPKTQAEKKKKAPKHKKTESQKSSTAKAAAAVEKDIPKNAPAKPTWAEKLQAGKVIAKSAPKEQDTQPQNRVVTKGRAADEMKGKASEDDPLEGPNTALVSSLKELKIKSPSNDENKAFALPSPIVEIGNPDGLSKSPVDGKAKVRSPVATPLVTPTRSKTGSPTNPSSPTSFDTKSPEHKNGISAPTNTPAAKKSAVRHDSTMAFANENTDLSTGYDWATESVKPDIDLPVPPTPVSNKDVEPDNAKNDSTGEVAEPKDLEQKSISETTKKSAPSTVEEQWVGNPYKRKEQLEKQAREQAKKAKKKNIKTKKRTAAKGSISISGELASGPTGTHSTSSRVSENGSV</sequence>
<protein>
    <recommendedName>
        <fullName evidence="4">RRM domain-containing protein</fullName>
    </recommendedName>
</protein>
<organism evidence="2 3">
    <name type="scientific">Microthyrium microscopicum</name>
    <dbReference type="NCBI Taxonomy" id="703497"/>
    <lineage>
        <taxon>Eukaryota</taxon>
        <taxon>Fungi</taxon>
        <taxon>Dikarya</taxon>
        <taxon>Ascomycota</taxon>
        <taxon>Pezizomycotina</taxon>
        <taxon>Dothideomycetes</taxon>
        <taxon>Dothideomycetes incertae sedis</taxon>
        <taxon>Microthyriales</taxon>
        <taxon>Microthyriaceae</taxon>
        <taxon>Microthyrium</taxon>
    </lineage>
</organism>
<dbReference type="InterPro" id="IPR035979">
    <property type="entry name" value="RBD_domain_sf"/>
</dbReference>
<feature type="region of interest" description="Disordered" evidence="1">
    <location>
        <begin position="272"/>
        <end position="365"/>
    </location>
</feature>
<feature type="compositionally biased region" description="Polar residues" evidence="1">
    <location>
        <begin position="228"/>
        <end position="241"/>
    </location>
</feature>
<evidence type="ECO:0000313" key="3">
    <source>
        <dbReference type="Proteomes" id="UP000799302"/>
    </source>
</evidence>
<proteinExistence type="predicted"/>
<accession>A0A6A6UDI9</accession>
<keyword evidence="3" id="KW-1185">Reference proteome</keyword>
<feature type="compositionally biased region" description="Basic and acidic residues" evidence="1">
    <location>
        <begin position="822"/>
        <end position="833"/>
    </location>
</feature>
<feature type="region of interest" description="Disordered" evidence="1">
    <location>
        <begin position="617"/>
        <end position="1092"/>
    </location>
</feature>
<feature type="compositionally biased region" description="Polar residues" evidence="1">
    <location>
        <begin position="638"/>
        <end position="652"/>
    </location>
</feature>
<evidence type="ECO:0008006" key="4">
    <source>
        <dbReference type="Google" id="ProtNLM"/>
    </source>
</evidence>
<dbReference type="SUPFAM" id="SSF54928">
    <property type="entry name" value="RNA-binding domain, RBD"/>
    <property type="match status" value="1"/>
</dbReference>
<feature type="region of interest" description="Disordered" evidence="1">
    <location>
        <begin position="389"/>
        <end position="516"/>
    </location>
</feature>
<feature type="compositionally biased region" description="Basic and acidic residues" evidence="1">
    <location>
        <begin position="1001"/>
        <end position="1016"/>
    </location>
</feature>
<feature type="region of interest" description="Disordered" evidence="1">
    <location>
        <begin position="227"/>
        <end position="250"/>
    </location>
</feature>
<dbReference type="Gene3D" id="3.30.70.330">
    <property type="match status" value="1"/>
</dbReference>
<feature type="compositionally biased region" description="Low complexity" evidence="1">
    <location>
        <begin position="344"/>
        <end position="358"/>
    </location>
</feature>
<reference evidence="2" key="1">
    <citation type="journal article" date="2020" name="Stud. Mycol.">
        <title>101 Dothideomycetes genomes: a test case for predicting lifestyles and emergence of pathogens.</title>
        <authorList>
            <person name="Haridas S."/>
            <person name="Albert R."/>
            <person name="Binder M."/>
            <person name="Bloem J."/>
            <person name="Labutti K."/>
            <person name="Salamov A."/>
            <person name="Andreopoulos B."/>
            <person name="Baker S."/>
            <person name="Barry K."/>
            <person name="Bills G."/>
            <person name="Bluhm B."/>
            <person name="Cannon C."/>
            <person name="Castanera R."/>
            <person name="Culley D."/>
            <person name="Daum C."/>
            <person name="Ezra D."/>
            <person name="Gonzalez J."/>
            <person name="Henrissat B."/>
            <person name="Kuo A."/>
            <person name="Liang C."/>
            <person name="Lipzen A."/>
            <person name="Lutzoni F."/>
            <person name="Magnuson J."/>
            <person name="Mondo S."/>
            <person name="Nolan M."/>
            <person name="Ohm R."/>
            <person name="Pangilinan J."/>
            <person name="Park H.-J."/>
            <person name="Ramirez L."/>
            <person name="Alfaro M."/>
            <person name="Sun H."/>
            <person name="Tritt A."/>
            <person name="Yoshinaga Y."/>
            <person name="Zwiers L.-H."/>
            <person name="Turgeon B."/>
            <person name="Goodwin S."/>
            <person name="Spatafora J."/>
            <person name="Crous P."/>
            <person name="Grigoriev I."/>
        </authorList>
    </citation>
    <scope>NUCLEOTIDE SEQUENCE</scope>
    <source>
        <strain evidence="2">CBS 115976</strain>
    </source>
</reference>
<feature type="compositionally biased region" description="Low complexity" evidence="1">
    <location>
        <begin position="280"/>
        <end position="292"/>
    </location>
</feature>
<feature type="compositionally biased region" description="Basic and acidic residues" evidence="1">
    <location>
        <begin position="743"/>
        <end position="752"/>
    </location>
</feature>
<feature type="compositionally biased region" description="Low complexity" evidence="1">
    <location>
        <begin position="473"/>
        <end position="489"/>
    </location>
</feature>
<feature type="compositionally biased region" description="Basic residues" evidence="1">
    <location>
        <begin position="417"/>
        <end position="427"/>
    </location>
</feature>
<gene>
    <name evidence="2" type="ORF">BT63DRAFT_478868</name>
</gene>
<dbReference type="Proteomes" id="UP000799302">
    <property type="component" value="Unassembled WGS sequence"/>
</dbReference>
<feature type="compositionally biased region" description="Low complexity" evidence="1">
    <location>
        <begin position="680"/>
        <end position="695"/>
    </location>
</feature>
<feature type="compositionally biased region" description="Polar residues" evidence="1">
    <location>
        <begin position="428"/>
        <end position="438"/>
    </location>
</feature>
<feature type="compositionally biased region" description="Basic residues" evidence="1">
    <location>
        <begin position="753"/>
        <end position="762"/>
    </location>
</feature>
<feature type="compositionally biased region" description="Polar residues" evidence="1">
    <location>
        <begin position="1076"/>
        <end position="1092"/>
    </location>
</feature>
<feature type="compositionally biased region" description="Basic and acidic residues" evidence="1">
    <location>
        <begin position="849"/>
        <end position="862"/>
    </location>
</feature>
<feature type="compositionally biased region" description="Low complexity" evidence="1">
    <location>
        <begin position="766"/>
        <end position="776"/>
    </location>
</feature>
<evidence type="ECO:0000313" key="2">
    <source>
        <dbReference type="EMBL" id="KAF2668974.1"/>
    </source>
</evidence>
<dbReference type="AlphaFoldDB" id="A0A6A6UDI9"/>
<dbReference type="CDD" id="cd00590">
    <property type="entry name" value="RRM_SF"/>
    <property type="match status" value="1"/>
</dbReference>
<feature type="compositionally biased region" description="Basic residues" evidence="1">
    <location>
        <begin position="1048"/>
        <end position="1061"/>
    </location>
</feature>
<dbReference type="InterPro" id="IPR012677">
    <property type="entry name" value="Nucleotide-bd_a/b_plait_sf"/>
</dbReference>
<feature type="compositionally biased region" description="Basic and acidic residues" evidence="1">
    <location>
        <begin position="1033"/>
        <end position="1047"/>
    </location>
</feature>
<feature type="region of interest" description="Disordered" evidence="1">
    <location>
        <begin position="150"/>
        <end position="175"/>
    </location>
</feature>